<dbReference type="RefSeq" id="WP_286055614.1">
    <property type="nucleotide sequence ID" value="NZ_JASVWF010000006.1"/>
</dbReference>
<organism evidence="2 3">
    <name type="scientific">Actinomycetospora termitidis</name>
    <dbReference type="NCBI Taxonomy" id="3053470"/>
    <lineage>
        <taxon>Bacteria</taxon>
        <taxon>Bacillati</taxon>
        <taxon>Actinomycetota</taxon>
        <taxon>Actinomycetes</taxon>
        <taxon>Pseudonocardiales</taxon>
        <taxon>Pseudonocardiaceae</taxon>
        <taxon>Actinomycetospora</taxon>
    </lineage>
</organism>
<protein>
    <submittedName>
        <fullName evidence="2">Uncharacterized protein</fullName>
    </submittedName>
</protein>
<feature type="region of interest" description="Disordered" evidence="1">
    <location>
        <begin position="50"/>
        <end position="69"/>
    </location>
</feature>
<evidence type="ECO:0000256" key="1">
    <source>
        <dbReference type="SAM" id="MobiDB-lite"/>
    </source>
</evidence>
<keyword evidence="3" id="KW-1185">Reference proteome</keyword>
<proteinExistence type="predicted"/>
<dbReference type="Proteomes" id="UP001231924">
    <property type="component" value="Unassembled WGS sequence"/>
</dbReference>
<evidence type="ECO:0000313" key="2">
    <source>
        <dbReference type="EMBL" id="MDL5159044.1"/>
    </source>
</evidence>
<feature type="compositionally biased region" description="Basic and acidic residues" evidence="1">
    <location>
        <begin position="50"/>
        <end position="67"/>
    </location>
</feature>
<reference evidence="2 3" key="1">
    <citation type="submission" date="2023-06" db="EMBL/GenBank/DDBJ databases">
        <title>Actinomycetospora Odt1-22.</title>
        <authorList>
            <person name="Supong K."/>
        </authorList>
    </citation>
    <scope>NUCLEOTIDE SEQUENCE [LARGE SCALE GENOMIC DNA]</scope>
    <source>
        <strain evidence="2 3">Odt1-22</strain>
    </source>
</reference>
<name>A0ABT7MFW9_9PSEU</name>
<sequence length="121" mass="13760">MQDAFRLDRQHAGFGRRLQRLHLSGLGGDHGDPELREQDRLRVLDLRRLDGGRGEVGRPGHVREPHLPQRAHVLAGLDVVGEGHHESSRGLHIARSARRSCVDHDLSPSWKWWRRKVLAAT</sequence>
<dbReference type="EMBL" id="JASVWF010000006">
    <property type="protein sequence ID" value="MDL5159044.1"/>
    <property type="molecule type" value="Genomic_DNA"/>
</dbReference>
<accession>A0ABT7MFW9</accession>
<evidence type="ECO:0000313" key="3">
    <source>
        <dbReference type="Proteomes" id="UP001231924"/>
    </source>
</evidence>
<gene>
    <name evidence="2" type="ORF">QRT03_23960</name>
</gene>
<comment type="caution">
    <text evidence="2">The sequence shown here is derived from an EMBL/GenBank/DDBJ whole genome shotgun (WGS) entry which is preliminary data.</text>
</comment>